<comment type="caution">
    <text evidence="1">The sequence shown here is derived from an EMBL/GenBank/DDBJ whole genome shotgun (WGS) entry which is preliminary data.</text>
</comment>
<dbReference type="Pfam" id="PF14085">
    <property type="entry name" value="DUF4265"/>
    <property type="match status" value="1"/>
</dbReference>
<sequence length="151" mass="16341">MIRLCFKYPPRAGHDQDTEEVWAAPISGRTARVASAPFHQVGVAPGDVVRFETDEWGAHWALETVEPSGHCVVRVFPEASGPLGSSADMVNAQFAEFGLQGGVLSPDLPLVAFDVPVDADFRSIKVLLEEGSVAGWWQYEVACASDAWWAA</sequence>
<evidence type="ECO:0000313" key="1">
    <source>
        <dbReference type="EMBL" id="GAA3599788.1"/>
    </source>
</evidence>
<dbReference type="Proteomes" id="UP001501074">
    <property type="component" value="Unassembled WGS sequence"/>
</dbReference>
<protein>
    <recommendedName>
        <fullName evidence="3">DUF4265 domain-containing protein</fullName>
    </recommendedName>
</protein>
<name>A0ABP6Z700_9ACTN</name>
<dbReference type="RefSeq" id="WP_231489059.1">
    <property type="nucleotide sequence ID" value="NZ_BAAAZO010000002.1"/>
</dbReference>
<gene>
    <name evidence="1" type="ORF">GCM10022223_14100</name>
</gene>
<proteinExistence type="predicted"/>
<evidence type="ECO:0000313" key="2">
    <source>
        <dbReference type="Proteomes" id="UP001501074"/>
    </source>
</evidence>
<accession>A0ABP6Z700</accession>
<reference evidence="2" key="1">
    <citation type="journal article" date="2019" name="Int. J. Syst. Evol. Microbiol.">
        <title>The Global Catalogue of Microorganisms (GCM) 10K type strain sequencing project: providing services to taxonomists for standard genome sequencing and annotation.</title>
        <authorList>
            <consortium name="The Broad Institute Genomics Platform"/>
            <consortium name="The Broad Institute Genome Sequencing Center for Infectious Disease"/>
            <person name="Wu L."/>
            <person name="Ma J."/>
        </authorList>
    </citation>
    <scope>NUCLEOTIDE SEQUENCE [LARGE SCALE GENOMIC DNA]</scope>
    <source>
        <strain evidence="2">JCM 16902</strain>
    </source>
</reference>
<keyword evidence="2" id="KW-1185">Reference proteome</keyword>
<dbReference type="EMBL" id="BAAAZO010000002">
    <property type="protein sequence ID" value="GAA3599788.1"/>
    <property type="molecule type" value="Genomic_DNA"/>
</dbReference>
<dbReference type="InterPro" id="IPR025361">
    <property type="entry name" value="DUF4265"/>
</dbReference>
<organism evidence="1 2">
    <name type="scientific">Kineosporia mesophila</name>
    <dbReference type="NCBI Taxonomy" id="566012"/>
    <lineage>
        <taxon>Bacteria</taxon>
        <taxon>Bacillati</taxon>
        <taxon>Actinomycetota</taxon>
        <taxon>Actinomycetes</taxon>
        <taxon>Kineosporiales</taxon>
        <taxon>Kineosporiaceae</taxon>
        <taxon>Kineosporia</taxon>
    </lineage>
</organism>
<evidence type="ECO:0008006" key="3">
    <source>
        <dbReference type="Google" id="ProtNLM"/>
    </source>
</evidence>